<feature type="compositionally biased region" description="Acidic residues" evidence="1">
    <location>
        <begin position="707"/>
        <end position="727"/>
    </location>
</feature>
<dbReference type="Pfam" id="PF04090">
    <property type="entry name" value="Rrn11"/>
    <property type="match status" value="1"/>
</dbReference>
<dbReference type="PANTHER" id="PTHR28244:SF1">
    <property type="entry name" value="RNA POLYMERASE I-SPECIFIC TRANSCRIPTION INITIATION FACTOR RRN11"/>
    <property type="match status" value="1"/>
</dbReference>
<dbReference type="InterPro" id="IPR007224">
    <property type="entry name" value="TIF_Rrn11"/>
</dbReference>
<feature type="region of interest" description="Disordered" evidence="1">
    <location>
        <begin position="417"/>
        <end position="461"/>
    </location>
</feature>
<evidence type="ECO:0000313" key="2">
    <source>
        <dbReference type="EMBL" id="ODQ67320.1"/>
    </source>
</evidence>
<dbReference type="PANTHER" id="PTHR28244">
    <property type="entry name" value="RNA POLYMERASE I-SPECIFIC TRANSCRIPTION INITIATION FACTOR RRN11"/>
    <property type="match status" value="1"/>
</dbReference>
<dbReference type="InterPro" id="IPR053029">
    <property type="entry name" value="RNA_pol_I-specific_init_factor"/>
</dbReference>
<feature type="compositionally biased region" description="Low complexity" evidence="1">
    <location>
        <begin position="279"/>
        <end position="290"/>
    </location>
</feature>
<feature type="compositionally biased region" description="Low complexity" evidence="1">
    <location>
        <begin position="445"/>
        <end position="459"/>
    </location>
</feature>
<feature type="region of interest" description="Disordered" evidence="1">
    <location>
        <begin position="33"/>
        <end position="68"/>
    </location>
</feature>
<reference evidence="2 3" key="1">
    <citation type="journal article" date="2016" name="Proc. Natl. Acad. Sci. U.S.A.">
        <title>Comparative genomics of biotechnologically important yeasts.</title>
        <authorList>
            <person name="Riley R."/>
            <person name="Haridas S."/>
            <person name="Wolfe K.H."/>
            <person name="Lopes M.R."/>
            <person name="Hittinger C.T."/>
            <person name="Goeker M."/>
            <person name="Salamov A.A."/>
            <person name="Wisecaver J.H."/>
            <person name="Long T.M."/>
            <person name="Calvey C.H."/>
            <person name="Aerts A.L."/>
            <person name="Barry K.W."/>
            <person name="Choi C."/>
            <person name="Clum A."/>
            <person name="Coughlan A.Y."/>
            <person name="Deshpande S."/>
            <person name="Douglass A.P."/>
            <person name="Hanson S.J."/>
            <person name="Klenk H.-P."/>
            <person name="LaButti K.M."/>
            <person name="Lapidus A."/>
            <person name="Lindquist E.A."/>
            <person name="Lipzen A.M."/>
            <person name="Meier-Kolthoff J.P."/>
            <person name="Ohm R.A."/>
            <person name="Otillar R.P."/>
            <person name="Pangilinan J.L."/>
            <person name="Peng Y."/>
            <person name="Rokas A."/>
            <person name="Rosa C.A."/>
            <person name="Scheuner C."/>
            <person name="Sibirny A.A."/>
            <person name="Slot J.C."/>
            <person name="Stielow J.B."/>
            <person name="Sun H."/>
            <person name="Kurtzman C.P."/>
            <person name="Blackwell M."/>
            <person name="Grigoriev I.V."/>
            <person name="Jeffries T.W."/>
        </authorList>
    </citation>
    <scope>NUCLEOTIDE SEQUENCE [LARGE SCALE GENOMIC DNA]</scope>
    <source>
        <strain evidence="2 3">DSM 6958</strain>
    </source>
</reference>
<feature type="compositionally biased region" description="Acidic residues" evidence="1">
    <location>
        <begin position="686"/>
        <end position="698"/>
    </location>
</feature>
<feature type="compositionally biased region" description="Acidic residues" evidence="1">
    <location>
        <begin position="480"/>
        <end position="496"/>
    </location>
</feature>
<evidence type="ECO:0000256" key="1">
    <source>
        <dbReference type="SAM" id="MobiDB-lite"/>
    </source>
</evidence>
<dbReference type="GO" id="GO:0042790">
    <property type="term" value="P:nucleolar large rRNA transcription by RNA polymerase I"/>
    <property type="evidence" value="ECO:0007669"/>
    <property type="project" value="TreeGrafter"/>
</dbReference>
<dbReference type="EMBL" id="KV454407">
    <property type="protein sequence ID" value="ODQ67320.1"/>
    <property type="molecule type" value="Genomic_DNA"/>
</dbReference>
<feature type="region of interest" description="Disordered" evidence="1">
    <location>
        <begin position="244"/>
        <end position="263"/>
    </location>
</feature>
<protein>
    <submittedName>
        <fullName evidence="2">Uncharacterized protein</fullName>
    </submittedName>
</protein>
<feature type="region of interest" description="Disordered" evidence="1">
    <location>
        <begin position="272"/>
        <end position="320"/>
    </location>
</feature>
<feature type="region of interest" description="Disordered" evidence="1">
    <location>
        <begin position="473"/>
        <end position="502"/>
    </location>
</feature>
<dbReference type="GO" id="GO:0001164">
    <property type="term" value="F:RNA polymerase I core promoter sequence-specific DNA binding"/>
    <property type="evidence" value="ECO:0007669"/>
    <property type="project" value="InterPro"/>
</dbReference>
<sequence length="757" mass="85968">MFESPLLVRKDVATKGERGTLLTQFRCMEENGISKSVQKDNKSKENNTVKRRKTNDNGDIGPDSNKRFNNRLFTLHQPIEAKPIRGSVKSKTSEVSRKFRGVYSGFLYGEDGKMIDKTIKNKGKPYPGLESSDEEDFDENDLLRIDQDLFQDNLTQDSDSDSDFGEETYRLAKLHQLNRRLREVGGKQNPVLRHLEIYSKGLEVLPRPISPLQVVQDNPVTMKLYDYPDLDDRIRSILTKNTNTQDGRSTYSPKFDPSSGWTGVSTPTAATCKTGSSFPNTTTTLPNHTPVKNTSASNRNKHRDITPTKSPTPPINMPRNSGLVRNVNLNQGDDEWYNFAIKHRSIGIVNSLVHLSLLRGDFKTAFRAFALLIRCQYVDVRIIWTIGLELLVWKRELREKAEWKDLVEAWKEEQEDQKACMKSGKSSAKKESGSTSVPGSESDSENSISDADSNSSSNLEDNDKFFNHAANKFNTKDQADDSESENVYDNESENGYEDANSKIRDSVDKIPSNMDAHTFAYDSHALLAGKITNIPETIGNSSKTEDEDFLEWLLVNFPYSRTRYGKGRKKVRAPQIIPYLIMSKLRHSNPRQALDRLGEIMLESPYSEDPILYALSGIAHIQLYLLEMKENAKSQNGMELDPKRKEFLMEKIKSFFEQCITRGGVIPQDFINFEIDQLSGNKSDTDLNDSEPESEDDESKMRPAKEVEDEENGEEEEREGTELDQEMENGFGEIDDDKNQKNPSVEFEGFSFSESED</sequence>
<dbReference type="AlphaFoldDB" id="A0A1E3PPT1"/>
<feature type="compositionally biased region" description="Basic and acidic residues" evidence="1">
    <location>
        <begin position="37"/>
        <end position="48"/>
    </location>
</feature>
<organism evidence="2 3">
    <name type="scientific">Nadsonia fulvescens var. elongata DSM 6958</name>
    <dbReference type="NCBI Taxonomy" id="857566"/>
    <lineage>
        <taxon>Eukaryota</taxon>
        <taxon>Fungi</taxon>
        <taxon>Dikarya</taxon>
        <taxon>Ascomycota</taxon>
        <taxon>Saccharomycotina</taxon>
        <taxon>Dipodascomycetes</taxon>
        <taxon>Dipodascales</taxon>
        <taxon>Dipodascales incertae sedis</taxon>
        <taxon>Nadsonia</taxon>
    </lineage>
</organism>
<proteinExistence type="predicted"/>
<name>A0A1E3PPT1_9ASCO</name>
<dbReference type="STRING" id="857566.A0A1E3PPT1"/>
<dbReference type="GO" id="GO:0017025">
    <property type="term" value="F:TBP-class protein binding"/>
    <property type="evidence" value="ECO:0007669"/>
    <property type="project" value="TreeGrafter"/>
</dbReference>
<accession>A0A1E3PPT1</accession>
<dbReference type="GO" id="GO:0001181">
    <property type="term" value="F:RNA polymerase I general transcription initiation factor activity"/>
    <property type="evidence" value="ECO:0007669"/>
    <property type="project" value="InterPro"/>
</dbReference>
<feature type="region of interest" description="Disordered" evidence="1">
    <location>
        <begin position="679"/>
        <end position="757"/>
    </location>
</feature>
<keyword evidence="3" id="KW-1185">Reference proteome</keyword>
<dbReference type="OrthoDB" id="2159786at2759"/>
<feature type="compositionally biased region" description="Low complexity" evidence="1">
    <location>
        <begin position="744"/>
        <end position="757"/>
    </location>
</feature>
<dbReference type="Proteomes" id="UP000095009">
    <property type="component" value="Unassembled WGS sequence"/>
</dbReference>
<dbReference type="GO" id="GO:0070860">
    <property type="term" value="C:RNA polymerase I core factor complex"/>
    <property type="evidence" value="ECO:0007669"/>
    <property type="project" value="TreeGrafter"/>
</dbReference>
<gene>
    <name evidence="2" type="ORF">NADFUDRAFT_40486</name>
</gene>
<evidence type="ECO:0000313" key="3">
    <source>
        <dbReference type="Proteomes" id="UP000095009"/>
    </source>
</evidence>